<evidence type="ECO:0000313" key="3">
    <source>
        <dbReference type="Proteomes" id="UP001604336"/>
    </source>
</evidence>
<protein>
    <submittedName>
        <fullName evidence="2">Uncharacterized protein</fullName>
    </submittedName>
</protein>
<proteinExistence type="predicted"/>
<feature type="region of interest" description="Disordered" evidence="1">
    <location>
        <begin position="164"/>
        <end position="216"/>
    </location>
</feature>
<keyword evidence="3" id="KW-1185">Reference proteome</keyword>
<gene>
    <name evidence="2" type="ORF">Adt_42087</name>
</gene>
<accession>A0ABD1PQP3</accession>
<feature type="compositionally biased region" description="Low complexity" evidence="1">
    <location>
        <begin position="173"/>
        <end position="190"/>
    </location>
</feature>
<sequence length="239" mass="28054">MSYFKRFSNVINKIETVTDEKVLDAIVTRLHMCTLFWRDVQNNQPKTYSQLVDLVQHEIRSKETIKNREKAKRKREDRNRREGRRSPKPRFSRFQKKHSPGPRNNHYMRFNQTEMVHAPFPKAPTSALFPTATRPKFRRIHRTMVHNIEDCPDVRELINRRAHGQEEENQLARGCRGPPVQGRRPPRQCQDNGPHHNDGRNDRNRELPRLNGPAEALPVQEINPIIGGPYVGGHTMNLR</sequence>
<reference evidence="3" key="1">
    <citation type="submission" date="2024-07" db="EMBL/GenBank/DDBJ databases">
        <title>Two chromosome-level genome assemblies of Korean endemic species Abeliophyllum distichum and Forsythia ovata (Oleaceae).</title>
        <authorList>
            <person name="Jang H."/>
        </authorList>
    </citation>
    <scope>NUCLEOTIDE SEQUENCE [LARGE SCALE GENOMIC DNA]</scope>
</reference>
<comment type="caution">
    <text evidence="2">The sequence shown here is derived from an EMBL/GenBank/DDBJ whole genome shotgun (WGS) entry which is preliminary data.</text>
</comment>
<feature type="compositionally biased region" description="Basic and acidic residues" evidence="1">
    <location>
        <begin position="193"/>
        <end position="208"/>
    </location>
</feature>
<dbReference type="AlphaFoldDB" id="A0ABD1PQP3"/>
<name>A0ABD1PQP3_9LAMI</name>
<dbReference type="EMBL" id="JBFOLK010000013">
    <property type="protein sequence ID" value="KAL2466236.1"/>
    <property type="molecule type" value="Genomic_DNA"/>
</dbReference>
<evidence type="ECO:0000256" key="1">
    <source>
        <dbReference type="SAM" id="MobiDB-lite"/>
    </source>
</evidence>
<organism evidence="2 3">
    <name type="scientific">Abeliophyllum distichum</name>
    <dbReference type="NCBI Taxonomy" id="126358"/>
    <lineage>
        <taxon>Eukaryota</taxon>
        <taxon>Viridiplantae</taxon>
        <taxon>Streptophyta</taxon>
        <taxon>Embryophyta</taxon>
        <taxon>Tracheophyta</taxon>
        <taxon>Spermatophyta</taxon>
        <taxon>Magnoliopsida</taxon>
        <taxon>eudicotyledons</taxon>
        <taxon>Gunneridae</taxon>
        <taxon>Pentapetalae</taxon>
        <taxon>asterids</taxon>
        <taxon>lamiids</taxon>
        <taxon>Lamiales</taxon>
        <taxon>Oleaceae</taxon>
        <taxon>Forsythieae</taxon>
        <taxon>Abeliophyllum</taxon>
    </lineage>
</organism>
<evidence type="ECO:0000313" key="2">
    <source>
        <dbReference type="EMBL" id="KAL2466236.1"/>
    </source>
</evidence>
<feature type="compositionally biased region" description="Basic and acidic residues" evidence="1">
    <location>
        <begin position="63"/>
        <end position="80"/>
    </location>
</feature>
<feature type="compositionally biased region" description="Basic residues" evidence="1">
    <location>
        <begin position="81"/>
        <end position="100"/>
    </location>
</feature>
<dbReference type="Proteomes" id="UP001604336">
    <property type="component" value="Unassembled WGS sequence"/>
</dbReference>
<feature type="region of interest" description="Disordered" evidence="1">
    <location>
        <begin position="63"/>
        <end position="107"/>
    </location>
</feature>